<dbReference type="Proteomes" id="UP000219514">
    <property type="component" value="Unassembled WGS sequence"/>
</dbReference>
<feature type="region of interest" description="Disordered" evidence="4">
    <location>
        <begin position="1"/>
        <end position="59"/>
    </location>
</feature>
<dbReference type="InterPro" id="IPR000792">
    <property type="entry name" value="Tscrpt_reg_LuxR_C"/>
</dbReference>
<sequence length="134" mass="13426">MTGDHAPAPTVPPGIALPAPRRTAPPAVGTSASSGLPDHGGGEAAPEPRPPVGGVAGAARASALNRRDLEVLGCLARGRSTAQIASSLSVSTNTARTRIRRVQRKLDVVGRGAAVRAAQDQGALVVPSEARHPG</sequence>
<evidence type="ECO:0000259" key="5">
    <source>
        <dbReference type="PROSITE" id="PS50043"/>
    </source>
</evidence>
<evidence type="ECO:0000256" key="1">
    <source>
        <dbReference type="ARBA" id="ARBA00023015"/>
    </source>
</evidence>
<dbReference type="PANTHER" id="PTHR44688:SF16">
    <property type="entry name" value="DNA-BINDING TRANSCRIPTIONAL ACTIVATOR DEVR_DOSR"/>
    <property type="match status" value="1"/>
</dbReference>
<dbReference type="InterPro" id="IPR036388">
    <property type="entry name" value="WH-like_DNA-bd_sf"/>
</dbReference>
<keyword evidence="3" id="KW-0804">Transcription</keyword>
<feature type="compositionally biased region" description="Low complexity" evidence="4">
    <location>
        <begin position="16"/>
        <end position="27"/>
    </location>
</feature>
<dbReference type="SMART" id="SM00421">
    <property type="entry name" value="HTH_LUXR"/>
    <property type="match status" value="1"/>
</dbReference>
<keyword evidence="2 6" id="KW-0238">DNA-binding</keyword>
<dbReference type="Gene3D" id="1.10.10.10">
    <property type="entry name" value="Winged helix-like DNA-binding domain superfamily/Winged helix DNA-binding domain"/>
    <property type="match status" value="1"/>
</dbReference>
<dbReference type="PANTHER" id="PTHR44688">
    <property type="entry name" value="DNA-BINDING TRANSCRIPTIONAL ACTIVATOR DEVR_DOSR"/>
    <property type="match status" value="1"/>
</dbReference>
<reference evidence="6 7" key="1">
    <citation type="submission" date="2017-09" db="EMBL/GenBank/DDBJ databases">
        <authorList>
            <person name="Ehlers B."/>
            <person name="Leendertz F.H."/>
        </authorList>
    </citation>
    <scope>NUCLEOTIDE SEQUENCE [LARGE SCALE GENOMIC DNA]</scope>
    <source>
        <strain evidence="6 7">DSM 46844</strain>
    </source>
</reference>
<accession>A0A285EEP9</accession>
<dbReference type="Pfam" id="PF00196">
    <property type="entry name" value="GerE"/>
    <property type="match status" value="1"/>
</dbReference>
<dbReference type="GO" id="GO:0003677">
    <property type="term" value="F:DNA binding"/>
    <property type="evidence" value="ECO:0007669"/>
    <property type="project" value="UniProtKB-KW"/>
</dbReference>
<dbReference type="InterPro" id="IPR016032">
    <property type="entry name" value="Sig_transdc_resp-reg_C-effctor"/>
</dbReference>
<keyword evidence="7" id="KW-1185">Reference proteome</keyword>
<dbReference type="AlphaFoldDB" id="A0A285EEP9"/>
<evidence type="ECO:0000256" key="4">
    <source>
        <dbReference type="SAM" id="MobiDB-lite"/>
    </source>
</evidence>
<dbReference type="GO" id="GO:0006355">
    <property type="term" value="P:regulation of DNA-templated transcription"/>
    <property type="evidence" value="ECO:0007669"/>
    <property type="project" value="InterPro"/>
</dbReference>
<dbReference type="OrthoDB" id="5198584at2"/>
<dbReference type="PROSITE" id="PS50043">
    <property type="entry name" value="HTH_LUXR_2"/>
    <property type="match status" value="1"/>
</dbReference>
<gene>
    <name evidence="6" type="ORF">SAMN06893097_106283</name>
</gene>
<protein>
    <submittedName>
        <fullName evidence="6">DNA-binding transcriptional regulator, CsgD family</fullName>
    </submittedName>
</protein>
<proteinExistence type="predicted"/>
<feature type="domain" description="HTH luxR-type" evidence="5">
    <location>
        <begin position="57"/>
        <end position="122"/>
    </location>
</feature>
<keyword evidence="1" id="KW-0805">Transcription regulation</keyword>
<dbReference type="RefSeq" id="WP_097207291.1">
    <property type="nucleotide sequence ID" value="NZ_JACHXB010000002.1"/>
</dbReference>
<organism evidence="6 7">
    <name type="scientific">Geodermatophilus sabuli</name>
    <dbReference type="NCBI Taxonomy" id="1564158"/>
    <lineage>
        <taxon>Bacteria</taxon>
        <taxon>Bacillati</taxon>
        <taxon>Actinomycetota</taxon>
        <taxon>Actinomycetes</taxon>
        <taxon>Geodermatophilales</taxon>
        <taxon>Geodermatophilaceae</taxon>
        <taxon>Geodermatophilus</taxon>
    </lineage>
</organism>
<dbReference type="SUPFAM" id="SSF46894">
    <property type="entry name" value="C-terminal effector domain of the bipartite response regulators"/>
    <property type="match status" value="1"/>
</dbReference>
<dbReference type="EMBL" id="OBDO01000006">
    <property type="protein sequence ID" value="SNX97333.1"/>
    <property type="molecule type" value="Genomic_DNA"/>
</dbReference>
<evidence type="ECO:0000313" key="6">
    <source>
        <dbReference type="EMBL" id="SNX97333.1"/>
    </source>
</evidence>
<evidence type="ECO:0000256" key="2">
    <source>
        <dbReference type="ARBA" id="ARBA00023125"/>
    </source>
</evidence>
<dbReference type="CDD" id="cd06170">
    <property type="entry name" value="LuxR_C_like"/>
    <property type="match status" value="1"/>
</dbReference>
<dbReference type="PRINTS" id="PR00038">
    <property type="entry name" value="HTHLUXR"/>
</dbReference>
<evidence type="ECO:0000313" key="7">
    <source>
        <dbReference type="Proteomes" id="UP000219514"/>
    </source>
</evidence>
<evidence type="ECO:0000256" key="3">
    <source>
        <dbReference type="ARBA" id="ARBA00023163"/>
    </source>
</evidence>
<name>A0A285EEP9_9ACTN</name>